<keyword evidence="1" id="KW-1133">Transmembrane helix</keyword>
<feature type="transmembrane region" description="Helical" evidence="1">
    <location>
        <begin position="66"/>
        <end position="88"/>
    </location>
</feature>
<keyword evidence="1" id="KW-0812">Transmembrane</keyword>
<feature type="transmembrane region" description="Helical" evidence="1">
    <location>
        <begin position="34"/>
        <end position="54"/>
    </location>
</feature>
<keyword evidence="3" id="KW-1185">Reference proteome</keyword>
<evidence type="ECO:0000256" key="1">
    <source>
        <dbReference type="SAM" id="Phobius"/>
    </source>
</evidence>
<reference evidence="2 3" key="1">
    <citation type="journal article" date="2004" name="Mol. Plant Microbe Interact.">
        <title>The genome sequence of the Gram-positive sugarcane pathogen Leifsonia xyli subsp. xyli.</title>
        <authorList>
            <person name="Monteiro-Vitorello C.B."/>
            <person name="Camargo L.E.A."/>
            <person name="Van Sluys M.A."/>
            <person name="Kitajima J.P."/>
            <person name="Truffi D."/>
            <person name="do Amaral A.M."/>
            <person name="Harakava R."/>
            <person name="de Oliveira J.C.F."/>
            <person name="Wood D."/>
            <person name="de Oliveira M.C."/>
            <person name="Miyaki C.Y."/>
            <person name="Takita M.A."/>
            <person name="da Silva A.C.R."/>
            <person name="Furlan L.R."/>
            <person name="Carraro D.M."/>
            <person name="Camarotte G."/>
            <person name="Almeida N.F. Jr."/>
            <person name="Carrer H."/>
            <person name="Coutinho L.L."/>
            <person name="El-Dorry H.A."/>
            <person name="Ferro M.I.T."/>
            <person name="Gagliardi P.R."/>
            <person name="Giglioti E."/>
            <person name="Goldman M.H.S."/>
            <person name="Goldman G.H."/>
            <person name="Kimura E.T."/>
            <person name="Ferro E.S."/>
            <person name="Kuramae E.E."/>
            <person name="Lemos E.G.M."/>
            <person name="Lemos M.V.F."/>
            <person name="Mauro S.M.Z."/>
            <person name="Machado M.A."/>
            <person name="Marino C.L."/>
            <person name="Menck C.F."/>
            <person name="Nunes L.R."/>
            <person name="Oliveira R.C."/>
            <person name="Pereira G.G."/>
            <person name="Siqueira W."/>
            <person name="de Souza A.A."/>
            <person name="Tsai S.M."/>
            <person name="Zanca A.S."/>
            <person name="Simpson A.J.G."/>
            <person name="Brumbley S.M."/>
            <person name="Setubal J.C."/>
        </authorList>
    </citation>
    <scope>NUCLEOTIDE SEQUENCE [LARGE SCALE GENOMIC DNA]</scope>
    <source>
        <strain evidence="2 3">CTCB07</strain>
    </source>
</reference>
<dbReference type="Proteomes" id="UP000001306">
    <property type="component" value="Chromosome"/>
</dbReference>
<sequence>MRGTTTSVTYRARRRVARILSMNDIPPANPFMRALTYIVLVGLVLGVILLFVGFSNPYMGTLPLAYVGIGLIGFASTALLVELGAAAARWGRDQSE</sequence>
<proteinExistence type="predicted"/>
<protein>
    <submittedName>
        <fullName evidence="2">Uncharacterized protein</fullName>
    </submittedName>
</protein>
<gene>
    <name evidence="2" type="ordered locus">Lxx03680</name>
</gene>
<dbReference type="HOGENOM" id="CLU_2356270_0_0_11"/>
<accession>Q6AGW7</accession>
<evidence type="ECO:0000313" key="2">
    <source>
        <dbReference type="EMBL" id="AAT88378.1"/>
    </source>
</evidence>
<organism evidence="2 3">
    <name type="scientific">Leifsonia xyli subsp. xyli (strain CTCB07)</name>
    <dbReference type="NCBI Taxonomy" id="281090"/>
    <lineage>
        <taxon>Bacteria</taxon>
        <taxon>Bacillati</taxon>
        <taxon>Actinomycetota</taxon>
        <taxon>Actinomycetes</taxon>
        <taxon>Micrococcales</taxon>
        <taxon>Microbacteriaceae</taxon>
        <taxon>Leifsonia</taxon>
    </lineage>
</organism>
<dbReference type="AlphaFoldDB" id="Q6AGW7"/>
<name>Q6AGW7_LEIXX</name>
<dbReference type="EMBL" id="AE016822">
    <property type="protein sequence ID" value="AAT88378.1"/>
    <property type="molecule type" value="Genomic_DNA"/>
</dbReference>
<dbReference type="KEGG" id="lxx:Lxx03680"/>
<keyword evidence="1" id="KW-0472">Membrane</keyword>
<evidence type="ECO:0000313" key="3">
    <source>
        <dbReference type="Proteomes" id="UP000001306"/>
    </source>
</evidence>